<name>A0A4Q2DFH0_9AGAR</name>
<feature type="region of interest" description="Disordered" evidence="1">
    <location>
        <begin position="61"/>
        <end position="84"/>
    </location>
</feature>
<comment type="caution">
    <text evidence="3">The sequence shown here is derived from an EMBL/GenBank/DDBJ whole genome shotgun (WGS) entry which is preliminary data.</text>
</comment>
<evidence type="ECO:0000313" key="4">
    <source>
        <dbReference type="Proteomes" id="UP000290288"/>
    </source>
</evidence>
<sequence length="271" mass="30641">MSDNPEQAITIEEAEVILKCWRNLVQTESKGFHHPSMKAISDPFGAALSALKKFHVPAATDGASESVGGGRDFSSKPSQTQQRESEVKLMEFEQQTWDLYQLGGPLDHTRLLEECQVRAQRGDREAKRRLEVLGTFHDTRRQIRANRWELPPNHLMWKDLPEITPDPRVQATLGPHLWALLIGNDNYPQSPLKGSVNDSLAWKSYLIKFLGVPESQITHIQDADRKTMVTALYDLRDNGEIKEAIPSKTMSVTGLDQLKRCALLTVVFIME</sequence>
<dbReference type="OrthoDB" id="10255174at2759"/>
<protein>
    <recommendedName>
        <fullName evidence="2">Peptidase C14 caspase domain-containing protein</fullName>
    </recommendedName>
</protein>
<dbReference type="Proteomes" id="UP000290288">
    <property type="component" value="Unassembled WGS sequence"/>
</dbReference>
<dbReference type="GO" id="GO:0006508">
    <property type="term" value="P:proteolysis"/>
    <property type="evidence" value="ECO:0007669"/>
    <property type="project" value="InterPro"/>
</dbReference>
<reference evidence="3 4" key="1">
    <citation type="submission" date="2019-01" db="EMBL/GenBank/DDBJ databases">
        <title>Draft genome sequence of Psathyrella aberdarensis IHI B618.</title>
        <authorList>
            <person name="Buettner E."/>
            <person name="Kellner H."/>
        </authorList>
    </citation>
    <scope>NUCLEOTIDE SEQUENCE [LARGE SCALE GENOMIC DNA]</scope>
    <source>
        <strain evidence="3 4">IHI B618</strain>
    </source>
</reference>
<dbReference type="EMBL" id="SDEE01000271">
    <property type="protein sequence ID" value="RXW18359.1"/>
    <property type="molecule type" value="Genomic_DNA"/>
</dbReference>
<gene>
    <name evidence="3" type="ORF">EST38_g7500</name>
</gene>
<keyword evidence="4" id="KW-1185">Reference proteome</keyword>
<evidence type="ECO:0000256" key="1">
    <source>
        <dbReference type="SAM" id="MobiDB-lite"/>
    </source>
</evidence>
<dbReference type="GO" id="GO:0004197">
    <property type="term" value="F:cysteine-type endopeptidase activity"/>
    <property type="evidence" value="ECO:0007669"/>
    <property type="project" value="InterPro"/>
</dbReference>
<feature type="domain" description="Peptidase C14 caspase" evidence="2">
    <location>
        <begin position="178"/>
        <end position="236"/>
    </location>
</feature>
<evidence type="ECO:0000259" key="2">
    <source>
        <dbReference type="Pfam" id="PF00656"/>
    </source>
</evidence>
<proteinExistence type="predicted"/>
<accession>A0A4Q2DFH0</accession>
<dbReference type="Pfam" id="PF00656">
    <property type="entry name" value="Peptidase_C14"/>
    <property type="match status" value="1"/>
</dbReference>
<dbReference type="Gene3D" id="3.40.50.1460">
    <property type="match status" value="1"/>
</dbReference>
<dbReference type="InterPro" id="IPR011600">
    <property type="entry name" value="Pept_C14_caspase"/>
</dbReference>
<organism evidence="3 4">
    <name type="scientific">Candolleomyces aberdarensis</name>
    <dbReference type="NCBI Taxonomy" id="2316362"/>
    <lineage>
        <taxon>Eukaryota</taxon>
        <taxon>Fungi</taxon>
        <taxon>Dikarya</taxon>
        <taxon>Basidiomycota</taxon>
        <taxon>Agaricomycotina</taxon>
        <taxon>Agaricomycetes</taxon>
        <taxon>Agaricomycetidae</taxon>
        <taxon>Agaricales</taxon>
        <taxon>Agaricineae</taxon>
        <taxon>Psathyrellaceae</taxon>
        <taxon>Candolleomyces</taxon>
    </lineage>
</organism>
<evidence type="ECO:0000313" key="3">
    <source>
        <dbReference type="EMBL" id="RXW18359.1"/>
    </source>
</evidence>
<dbReference type="AlphaFoldDB" id="A0A4Q2DFH0"/>